<sequence>MASMLALMCIVCLTAQQVIADTHTTCSPDPQHTTVSAVLQVSSADVEARQETSFTLRSASSAQPILNTTQSCSGNADHASDVVEILRSLQQTVEELKTVVAELCTKAPCAADATDSPVEEVTTTLTEVTTTAPPTTAAPECHNFTISYHSYNYKFAALPRSSDGGVLVRFAVRANNDAHIALTGQNADSAFMYEIVIGGWGDTRSVIRRRKQGANLATVPSESTGWLDEETFMDFWVSATPGTSTADLTIAVGRGSDTAPFMSYVDSSPLPVTYVGFSLYNSVGEFEFCGLDLVSGS</sequence>
<dbReference type="Proteomes" id="UP000887568">
    <property type="component" value="Unplaced"/>
</dbReference>
<feature type="chain" id="PRO_5037846490" description="Farnesoic acid O-methyl transferase domain-containing protein" evidence="1">
    <location>
        <begin position="21"/>
        <end position="297"/>
    </location>
</feature>
<protein>
    <recommendedName>
        <fullName evidence="2">Farnesoic acid O-methyl transferase domain-containing protein</fullName>
    </recommendedName>
</protein>
<proteinExistence type="predicted"/>
<feature type="domain" description="Farnesoic acid O-methyl transferase" evidence="2">
    <location>
        <begin position="150"/>
        <end position="287"/>
    </location>
</feature>
<evidence type="ECO:0000256" key="1">
    <source>
        <dbReference type="SAM" id="SignalP"/>
    </source>
</evidence>
<dbReference type="Pfam" id="PF12248">
    <property type="entry name" value="Methyltransf_FA"/>
    <property type="match status" value="1"/>
</dbReference>
<dbReference type="EnsemblMetazoa" id="XM_038210209.1">
    <property type="protein sequence ID" value="XP_038066137.1"/>
    <property type="gene ID" value="LOC119736183"/>
</dbReference>
<evidence type="ECO:0000313" key="4">
    <source>
        <dbReference type="Proteomes" id="UP000887568"/>
    </source>
</evidence>
<evidence type="ECO:0000259" key="2">
    <source>
        <dbReference type="Pfam" id="PF12248"/>
    </source>
</evidence>
<organism evidence="3 4">
    <name type="scientific">Patiria miniata</name>
    <name type="common">Bat star</name>
    <name type="synonym">Asterina miniata</name>
    <dbReference type="NCBI Taxonomy" id="46514"/>
    <lineage>
        <taxon>Eukaryota</taxon>
        <taxon>Metazoa</taxon>
        <taxon>Echinodermata</taxon>
        <taxon>Eleutherozoa</taxon>
        <taxon>Asterozoa</taxon>
        <taxon>Asteroidea</taxon>
        <taxon>Valvatacea</taxon>
        <taxon>Valvatida</taxon>
        <taxon>Asterinidae</taxon>
        <taxon>Patiria</taxon>
    </lineage>
</organism>
<reference evidence="3" key="1">
    <citation type="submission" date="2022-11" db="UniProtKB">
        <authorList>
            <consortium name="EnsemblMetazoa"/>
        </authorList>
    </citation>
    <scope>IDENTIFICATION</scope>
</reference>
<accession>A0A914AQU8</accession>
<dbReference type="RefSeq" id="XP_038066137.1">
    <property type="nucleotide sequence ID" value="XM_038210209.1"/>
</dbReference>
<keyword evidence="1" id="KW-0732">Signal</keyword>
<dbReference type="InterPro" id="IPR022041">
    <property type="entry name" value="Methyltransf_FA"/>
</dbReference>
<dbReference type="PANTHER" id="PTHR36695:SF12">
    <property type="entry name" value="AGAP008648-PA"/>
    <property type="match status" value="1"/>
</dbReference>
<dbReference type="PANTHER" id="PTHR36695">
    <property type="entry name" value="AGAP008648-PA"/>
    <property type="match status" value="1"/>
</dbReference>
<name>A0A914AQU8_PATMI</name>
<keyword evidence="4" id="KW-1185">Reference proteome</keyword>
<dbReference type="AlphaFoldDB" id="A0A914AQU8"/>
<evidence type="ECO:0000313" key="3">
    <source>
        <dbReference type="EnsemblMetazoa" id="XP_038066137.1"/>
    </source>
</evidence>
<dbReference type="OrthoDB" id="7445908at2759"/>
<dbReference type="GeneID" id="119736183"/>
<feature type="signal peptide" evidence="1">
    <location>
        <begin position="1"/>
        <end position="20"/>
    </location>
</feature>